<feature type="transmembrane region" description="Helical" evidence="7">
    <location>
        <begin position="16"/>
        <end position="35"/>
    </location>
</feature>
<dbReference type="PANTHER" id="PTHR24221">
    <property type="entry name" value="ATP-BINDING CASSETTE SUB-FAMILY B"/>
    <property type="match status" value="1"/>
</dbReference>
<dbReference type="NCBIfam" id="TIGR02868">
    <property type="entry name" value="CydC"/>
    <property type="match status" value="1"/>
</dbReference>
<dbReference type="PROSITE" id="PS00211">
    <property type="entry name" value="ABC_TRANSPORTER_1"/>
    <property type="match status" value="1"/>
</dbReference>
<dbReference type="SUPFAM" id="SSF90123">
    <property type="entry name" value="ABC transporter transmembrane region"/>
    <property type="match status" value="1"/>
</dbReference>
<dbReference type="Proteomes" id="UP001301653">
    <property type="component" value="Unassembled WGS sequence"/>
</dbReference>
<comment type="subcellular location">
    <subcellularLocation>
        <location evidence="1">Cell membrane</location>
        <topology evidence="1">Multi-pass membrane protein</topology>
    </subcellularLocation>
</comment>
<evidence type="ECO:0000259" key="8">
    <source>
        <dbReference type="PROSITE" id="PS50893"/>
    </source>
</evidence>
<keyword evidence="6 7" id="KW-0472">Membrane</keyword>
<dbReference type="InterPro" id="IPR036640">
    <property type="entry name" value="ABC1_TM_sf"/>
</dbReference>
<dbReference type="Gene3D" id="3.40.50.300">
    <property type="entry name" value="P-loop containing nucleotide triphosphate hydrolases"/>
    <property type="match status" value="1"/>
</dbReference>
<organism evidence="10 11">
    <name type="scientific">Stenotrophomonas capsici</name>
    <dbReference type="NCBI Taxonomy" id="3110230"/>
    <lineage>
        <taxon>Bacteria</taxon>
        <taxon>Pseudomonadati</taxon>
        <taxon>Pseudomonadota</taxon>
        <taxon>Gammaproteobacteria</taxon>
        <taxon>Lysobacterales</taxon>
        <taxon>Lysobacteraceae</taxon>
        <taxon>Stenotrophomonas</taxon>
    </lineage>
</organism>
<feature type="transmembrane region" description="Helical" evidence="7">
    <location>
        <begin position="245"/>
        <end position="267"/>
    </location>
</feature>
<feature type="transmembrane region" description="Helical" evidence="7">
    <location>
        <begin position="279"/>
        <end position="304"/>
    </location>
</feature>
<keyword evidence="5 7" id="KW-1133">Transmembrane helix</keyword>
<dbReference type="InterPro" id="IPR027417">
    <property type="entry name" value="P-loop_NTPase"/>
</dbReference>
<keyword evidence="2 7" id="KW-0812">Transmembrane</keyword>
<evidence type="ECO:0000313" key="11">
    <source>
        <dbReference type="Proteomes" id="UP001301653"/>
    </source>
</evidence>
<feature type="domain" description="ABC transmembrane type-1" evidence="9">
    <location>
        <begin position="23"/>
        <end position="306"/>
    </location>
</feature>
<sequence length="559" mass="59761">MSGDDMRSVFGRQRGWLLLSIVLLFTTMLAGVSLLGLSGGFLTGAALAGALGMGATFNFFSPSAGIRGLTMARIVSRYFEKLVGHEATLRIARDLRVWFFRRALPLAPARLGSSRTGELLARLMSDIGEMDGWVVRALGPLLALAGMCVATIIAAALIYWPAALLLLVLAVLVGVGVPLLAVRRGDAGEAQRAQSRATLRTLAYEGLEGVADLTALHARDAWIARVDAAAREVAGRDRRRRRRLIGGNVLHAVLSGLGLLAMLWLALSAFEAGRIEAPHAAALVFMTVALLEVAAGSGIAWQAWQSARVAGGRLQQIIEQPPSVPEAATPAPVPAGDASVVFEQVVFAWPGERRRLLDGVDLHLAAGDRVAIRGDSGSGKTTLSALLLRLWDPGQGSVRYGGVDLRRFAQDDWHRQIAWLPQGAPVFAGSIAENLRLGRPDASDDALWQVLEQVRLGEWARQQGGLLAWVGENGATMSAGQARRLALARALLRDAPLMVLDEPTEGLDVDTAHALLTDLAAALGSRSLLMITHDRLPPGVVHREYRLQQGQLLELDPAP</sequence>
<dbReference type="PANTHER" id="PTHR24221:SF261">
    <property type="entry name" value="GLUTATHIONE_L-CYSTEINE TRANSPORT SYSTEM ATP-BINDING_PERMEASE PROTEIN CYDD"/>
    <property type="match status" value="1"/>
</dbReference>
<protein>
    <submittedName>
        <fullName evidence="10">Thiol reductant ABC exporter subunit CydC</fullName>
    </submittedName>
</protein>
<accession>A0ABU5UZZ2</accession>
<evidence type="ECO:0000256" key="2">
    <source>
        <dbReference type="ARBA" id="ARBA00022692"/>
    </source>
</evidence>
<feature type="transmembrane region" description="Helical" evidence="7">
    <location>
        <begin position="133"/>
        <end position="158"/>
    </location>
</feature>
<dbReference type="InterPro" id="IPR017871">
    <property type="entry name" value="ABC_transporter-like_CS"/>
</dbReference>
<evidence type="ECO:0000256" key="6">
    <source>
        <dbReference type="ARBA" id="ARBA00023136"/>
    </source>
</evidence>
<keyword evidence="11" id="KW-1185">Reference proteome</keyword>
<dbReference type="Pfam" id="PF00005">
    <property type="entry name" value="ABC_tran"/>
    <property type="match status" value="1"/>
</dbReference>
<keyword evidence="3" id="KW-0547">Nucleotide-binding</keyword>
<comment type="caution">
    <text evidence="10">The sequence shown here is derived from an EMBL/GenBank/DDBJ whole genome shotgun (WGS) entry which is preliminary data.</text>
</comment>
<dbReference type="InterPro" id="IPR039421">
    <property type="entry name" value="Type_1_exporter"/>
</dbReference>
<dbReference type="Pfam" id="PF00664">
    <property type="entry name" value="ABC_membrane"/>
    <property type="match status" value="1"/>
</dbReference>
<dbReference type="RefSeq" id="WP_323437962.1">
    <property type="nucleotide sequence ID" value="NZ_JAYFUH010000061.1"/>
</dbReference>
<feature type="domain" description="ABC transporter" evidence="8">
    <location>
        <begin position="340"/>
        <end position="558"/>
    </location>
</feature>
<feature type="transmembrane region" description="Helical" evidence="7">
    <location>
        <begin position="41"/>
        <end position="61"/>
    </location>
</feature>
<evidence type="ECO:0000256" key="7">
    <source>
        <dbReference type="SAM" id="Phobius"/>
    </source>
</evidence>
<name>A0ABU5UZZ2_9GAMM</name>
<evidence type="ECO:0000256" key="5">
    <source>
        <dbReference type="ARBA" id="ARBA00022989"/>
    </source>
</evidence>
<dbReference type="InterPro" id="IPR014223">
    <property type="entry name" value="ABC_CydC/D"/>
</dbReference>
<gene>
    <name evidence="10" type="primary">cydC</name>
    <name evidence="10" type="ORF">VA603_03810</name>
</gene>
<dbReference type="PROSITE" id="PS50929">
    <property type="entry name" value="ABC_TM1F"/>
    <property type="match status" value="1"/>
</dbReference>
<dbReference type="InterPro" id="IPR011527">
    <property type="entry name" value="ABC1_TM_dom"/>
</dbReference>
<dbReference type="PROSITE" id="PS50893">
    <property type="entry name" value="ABC_TRANSPORTER_2"/>
    <property type="match status" value="1"/>
</dbReference>
<dbReference type="SMART" id="SM00382">
    <property type="entry name" value="AAA"/>
    <property type="match status" value="1"/>
</dbReference>
<dbReference type="InterPro" id="IPR003593">
    <property type="entry name" value="AAA+_ATPase"/>
</dbReference>
<evidence type="ECO:0000259" key="9">
    <source>
        <dbReference type="PROSITE" id="PS50929"/>
    </source>
</evidence>
<evidence type="ECO:0000313" key="10">
    <source>
        <dbReference type="EMBL" id="MEA5666658.1"/>
    </source>
</evidence>
<dbReference type="Gene3D" id="1.20.1560.10">
    <property type="entry name" value="ABC transporter type 1, transmembrane domain"/>
    <property type="match status" value="1"/>
</dbReference>
<dbReference type="InterPro" id="IPR003439">
    <property type="entry name" value="ABC_transporter-like_ATP-bd"/>
</dbReference>
<proteinExistence type="predicted"/>
<dbReference type="EMBL" id="JAYFUH010000061">
    <property type="protein sequence ID" value="MEA5666658.1"/>
    <property type="molecule type" value="Genomic_DNA"/>
</dbReference>
<evidence type="ECO:0000256" key="1">
    <source>
        <dbReference type="ARBA" id="ARBA00004651"/>
    </source>
</evidence>
<reference evidence="10 11" key="1">
    <citation type="submission" date="2023-12" db="EMBL/GenBank/DDBJ databases">
        <title>Stenotrophomonas guangdongensis sp. nov., isolated from wilted pepper plants (Capsicum annuum).</title>
        <authorList>
            <person name="Qiu M."/>
            <person name="Li Y."/>
            <person name="Liu Q."/>
            <person name="Zhang X."/>
            <person name="Huang Y."/>
            <person name="Guo R."/>
            <person name="Hu M."/>
            <person name="Zhou J."/>
            <person name="Zhou X."/>
        </authorList>
    </citation>
    <scope>NUCLEOTIDE SEQUENCE [LARGE SCALE GENOMIC DNA]</scope>
    <source>
        <strain evidence="10 11">MH1</strain>
    </source>
</reference>
<evidence type="ECO:0000256" key="3">
    <source>
        <dbReference type="ARBA" id="ARBA00022741"/>
    </source>
</evidence>
<evidence type="ECO:0000256" key="4">
    <source>
        <dbReference type="ARBA" id="ARBA00022840"/>
    </source>
</evidence>
<feature type="transmembrane region" description="Helical" evidence="7">
    <location>
        <begin position="164"/>
        <end position="182"/>
    </location>
</feature>
<dbReference type="SUPFAM" id="SSF52540">
    <property type="entry name" value="P-loop containing nucleoside triphosphate hydrolases"/>
    <property type="match status" value="1"/>
</dbReference>
<keyword evidence="4" id="KW-0067">ATP-binding</keyword>